<dbReference type="GO" id="GO:0008088">
    <property type="term" value="P:axo-dendritic transport"/>
    <property type="evidence" value="ECO:0007669"/>
    <property type="project" value="TreeGrafter"/>
</dbReference>
<dbReference type="InParanoid" id="A0A6L2PD15"/>
<gene>
    <name evidence="3" type="ORF">Cfor_03681</name>
</gene>
<dbReference type="GO" id="GO:0030424">
    <property type="term" value="C:axon"/>
    <property type="evidence" value="ECO:0007669"/>
    <property type="project" value="TreeGrafter"/>
</dbReference>
<dbReference type="FunCoup" id="A0A6L2PD15">
    <property type="interactions" value="1251"/>
</dbReference>
<dbReference type="PANTHER" id="PTHR13650:SF0">
    <property type="entry name" value="SPATACSIN"/>
    <property type="match status" value="1"/>
</dbReference>
<dbReference type="GO" id="GO:0030425">
    <property type="term" value="C:dendrite"/>
    <property type="evidence" value="ECO:0007669"/>
    <property type="project" value="TreeGrafter"/>
</dbReference>
<evidence type="ECO:0000259" key="2">
    <source>
        <dbReference type="Pfam" id="PF14649"/>
    </source>
</evidence>
<proteinExistence type="predicted"/>
<dbReference type="GO" id="GO:0005737">
    <property type="term" value="C:cytoplasm"/>
    <property type="evidence" value="ECO:0007669"/>
    <property type="project" value="TreeGrafter"/>
</dbReference>
<dbReference type="Proteomes" id="UP000502823">
    <property type="component" value="Unassembled WGS sequence"/>
</dbReference>
<protein>
    <recommendedName>
        <fullName evidence="2">Spatacsin C-terminal domain-containing protein</fullName>
    </recommendedName>
</protein>
<keyword evidence="4" id="KW-1185">Reference proteome</keyword>
<dbReference type="PANTHER" id="PTHR13650">
    <property type="entry name" value="SPATACSIN"/>
    <property type="match status" value="1"/>
</dbReference>
<comment type="caution">
    <text evidence="3">The sequence shown here is derived from an EMBL/GenBank/DDBJ whole genome shotgun (WGS) entry which is preliminary data.</text>
</comment>
<name>A0A6L2PD15_COPFO</name>
<dbReference type="InterPro" id="IPR028107">
    <property type="entry name" value="Spatacsin_C_dom"/>
</dbReference>
<sequence>MVEFLVEEDTVLLSALLERNGIELAETTELRTVVFSTSQLIILVESKWLVSFWLQYPDPLSVRSVVEISSCRAVGSSRECIYSLTTGGNFSAFSVLSGKQIGVVNLYSLLPYGQGSEDLEVFSSMTVSENGEFVAVSDVTGKVFVAKVQEYFNTIDQEEEEERWNCGDSIISASSGTSHGSVRTISSLLRIQPTSSVGDSASIYTFELTDKHKVHSYKTTWDSYLDSLKHNKSGESVSGSDSRGHTSQNFRRTDESGLVFVSQPPKGFGVQGLHVTAAGLAVWYTAPGCALGGVYRLYDMLSGTCLAEQVISNDTIVVTDGCLGLMDAFLSPTCLWLFLGNLSRDVLVNKLLHCVKTDSIDRLLRVGDWGDLAVPLPALADGLKEHQMDVVRLALSLHSQAFRSSFTRNPGDSDAVWQAKLHNISSNMDKLFDTVYSSLRESNNKRAFSEQLILLYLDHANDLLQFLHESYSTESVSQSVILQDMFEQKKRMIVNQIMFHVVEFRSHLQKHSRDNGVARNVYQPLGCLDDVMKKEWSKWQSMEDQDVICDAVMNSNIPLVQTFLATCRGWSSNNMLQRIRQQVYVWLQHFLKQDIEKSKQILINLGCEPHEELRDICLKSFDKELRDNLAVYLSEKNLLCPDELEAWEMLRLIETILQSKSFHNISFPVTAAPSYHRHVEPCHIPEMSENSDKLSINTITQQTREWRCMVLVELYFSTLDERLETLIEPDVAWKYLLCNNREDMLITWISAYYSKFERSTDIVTKSCGQTFRNQEPDAEDAEEIQIQRLFSLWDVTQSMIDNICDVCCMTRTKEVVLDHFSRFGVFSSSEKANPCSILTRFCRTKSVNDMDQILNQPSANISYCEFEDLFIQFCIKHKLFNVVFPCFQKSDFSSDRIASLSRLSLNNQDENDWFKLWLILKQLGGNLSDESIVYQAVISATEFLSKGNVDTYLQEHPLVVLATAIYGNKMLKDVIEKKVPEDFPVSSDSLQAAQRHLPLLKMAVSLQLGDYKTQPDVTVYQLLHGCSPFDVSKLFSWQSMHKVKGEEFPHFSSEKVSAKFGHNMALSYLYYLKQGRPSFAVNMFIIDQLKLHKKVSRKMKKQACNFAHGLALQNFTNRSIITACVSFIEMLGVDSEPVRVHVAAANKILHYFNSSVCHNTGKEQLHEEQVGVLMHGLIVSKEQTAREILLLLEAALRYSHSSDKCIVKQLLHWDLAVKFAKFHQMKLPEEFLKHCAKEDLWLPFVLFIQLHQYPVDQVLLLIKEFHSSQLREHLSHALSHKMALKQDRVMTKERSKLVARDSRKVLYSRIGFRKAAASSESASESPGQATENTAYVSSSSSEDSYHSGSNAVNGSEVTSCDEINDVFHILLSCHRSQDPSHALLTACQTLHNPLFAILATCYEPSSLLSCFCTWLVTSLDSCISTDLKLELNSALDHHIWSQQKVESLLEEAVSTGHVTTLARGFSLFLPENPLCTFTEFLMECVAKKNFKESIKSLEAFKAARLNIKPSVIAFEDLEGTFLNSGHWVASVAVSMACIALGKCFTSSHHQLLFINTLCETSFAENLPVNVPDFHLLARLAECLSGSGLHADWAALCRSKSCTEYQAELQHCIDQLVENGRYQQGLEFVSLVGLPKDSVIIAQWKNEFKDVGQVLSNEVEPDCTTFWYRCHEAFCEAGVSPKLAAEFFKEHSEKVSSNEGRYHVLKMALMWLQEIQEYEDTHSGMNFEEDIYEMEMWKCLLKVDRQVEERVLQNLPNSVTCKLLCSSKRELQKVPRIPYETLTEELQIKRLNMLIGKLLDQSDVTTASRLEAMFSHHNQDLQLLWTCMSLAEGEITPYQLSAEHRMLLSDPTSTSNSTYKRRTLQSMRLTSVSSSGIGTPGLSQSPPNQSIISEYAEISVQDKQDTLSVLEKLVEHLQHGRKVGSRLVCCYRVAMNLDKPYQDILKMEDPLSLLGTALADDNCNKFLVASDLMLAAQMNSEEVSSFLCQEIVSSIRNHMQGDVNMLCGVTMWGCDLDLNFHLILELCDDLTSLGTKLLAEATQLGSSHVEANKEVVEILIRAHDCYTAALNMEGISAVLRHAHVLTTNLLQRQKWALMVRLLTGVGRYTEMNYIFQMLKDNEQFEFLLGKGLDKVPTLKLAVLDFLKQNCPEDRELFHLVALHFSMFSEVADLWENEGHSKVHTLLAVMAQHGTAPILLTNTDDTKQCLHTAMLNFTHAAEYFLRAEKLTRAMIAARNAELVALQTSLVNSVPFGQGADCLLELNCDEVANIITHKLSFPQARIVTRAYRHPVDWGAALYEHCIVQGDVSYITDFIYNMPLTSALVEDVARRFQLEQNITQEMAEQMKKFVMGISDVEVKYRVASHMGFRDVIESLLNGPELPYLKDTVWQSGCSRQHNFL</sequence>
<dbReference type="OrthoDB" id="2018754at2759"/>
<feature type="compositionally biased region" description="Low complexity" evidence="1">
    <location>
        <begin position="1337"/>
        <end position="1349"/>
    </location>
</feature>
<dbReference type="EMBL" id="BLKM01000221">
    <property type="protein sequence ID" value="GFG30439.1"/>
    <property type="molecule type" value="Genomic_DNA"/>
</dbReference>
<evidence type="ECO:0000313" key="4">
    <source>
        <dbReference type="Proteomes" id="UP000502823"/>
    </source>
</evidence>
<organism evidence="3 4">
    <name type="scientific">Coptotermes formosanus</name>
    <name type="common">Formosan subterranean termite</name>
    <dbReference type="NCBI Taxonomy" id="36987"/>
    <lineage>
        <taxon>Eukaryota</taxon>
        <taxon>Metazoa</taxon>
        <taxon>Ecdysozoa</taxon>
        <taxon>Arthropoda</taxon>
        <taxon>Hexapoda</taxon>
        <taxon>Insecta</taxon>
        <taxon>Pterygota</taxon>
        <taxon>Neoptera</taxon>
        <taxon>Polyneoptera</taxon>
        <taxon>Dictyoptera</taxon>
        <taxon>Blattodea</taxon>
        <taxon>Blattoidea</taxon>
        <taxon>Termitoidae</taxon>
        <taxon>Rhinotermitidae</taxon>
        <taxon>Coptotermes</taxon>
    </lineage>
</organism>
<reference evidence="4" key="1">
    <citation type="submission" date="2020-01" db="EMBL/GenBank/DDBJ databases">
        <title>Draft genome sequence of the Termite Coptotermes fromosanus.</title>
        <authorList>
            <person name="Itakura S."/>
            <person name="Yosikawa Y."/>
            <person name="Umezawa K."/>
        </authorList>
    </citation>
    <scope>NUCLEOTIDE SEQUENCE [LARGE SCALE GENOMIC DNA]</scope>
</reference>
<dbReference type="GO" id="GO:0045202">
    <property type="term" value="C:synapse"/>
    <property type="evidence" value="ECO:0007669"/>
    <property type="project" value="TreeGrafter"/>
</dbReference>
<evidence type="ECO:0000256" key="1">
    <source>
        <dbReference type="SAM" id="MobiDB-lite"/>
    </source>
</evidence>
<feature type="compositionally biased region" description="Polar residues" evidence="1">
    <location>
        <begin position="1326"/>
        <end position="1336"/>
    </location>
</feature>
<dbReference type="Pfam" id="PF14649">
    <property type="entry name" value="Spatacsin_C"/>
    <property type="match status" value="1"/>
</dbReference>
<feature type="region of interest" description="Disordered" evidence="1">
    <location>
        <begin position="1321"/>
        <end position="1350"/>
    </location>
</feature>
<dbReference type="InterPro" id="IPR028103">
    <property type="entry name" value="Spatacsin"/>
</dbReference>
<feature type="domain" description="Spatacsin C-terminal" evidence="2">
    <location>
        <begin position="2032"/>
        <end position="2333"/>
    </location>
</feature>
<dbReference type="GO" id="GO:0007409">
    <property type="term" value="P:axonogenesis"/>
    <property type="evidence" value="ECO:0007669"/>
    <property type="project" value="TreeGrafter"/>
</dbReference>
<accession>A0A6L2PD15</accession>
<evidence type="ECO:0000313" key="3">
    <source>
        <dbReference type="EMBL" id="GFG30439.1"/>
    </source>
</evidence>
<dbReference type="GO" id="GO:0048489">
    <property type="term" value="P:synaptic vesicle transport"/>
    <property type="evidence" value="ECO:0007669"/>
    <property type="project" value="TreeGrafter"/>
</dbReference>
<dbReference type="GO" id="GO:0007268">
    <property type="term" value="P:chemical synaptic transmission"/>
    <property type="evidence" value="ECO:0007669"/>
    <property type="project" value="TreeGrafter"/>
</dbReference>